<dbReference type="InterPro" id="IPR045851">
    <property type="entry name" value="AMP-bd_C_sf"/>
</dbReference>
<dbReference type="Gene3D" id="3.30.300.30">
    <property type="match status" value="1"/>
</dbReference>
<evidence type="ECO:0008006" key="3">
    <source>
        <dbReference type="Google" id="ProtNLM"/>
    </source>
</evidence>
<dbReference type="InterPro" id="IPR042099">
    <property type="entry name" value="ANL_N_sf"/>
</dbReference>
<dbReference type="SUPFAM" id="SSF56801">
    <property type="entry name" value="Acetyl-CoA synthetase-like"/>
    <property type="match status" value="1"/>
</dbReference>
<dbReference type="InterPro" id="IPR036736">
    <property type="entry name" value="ACP-like_sf"/>
</dbReference>
<comment type="caution">
    <text evidence="1">The sequence shown here is derived from an EMBL/GenBank/DDBJ whole genome shotgun (WGS) entry which is preliminary data.</text>
</comment>
<accession>A0A5S3WQ19</accession>
<dbReference type="OrthoDB" id="9787658at2"/>
<dbReference type="Proteomes" id="UP000310249">
    <property type="component" value="Unassembled WGS sequence"/>
</dbReference>
<reference evidence="2" key="2">
    <citation type="submission" date="2019-06" db="EMBL/GenBank/DDBJ databases">
        <title>Co-occurence of chitin degradation, pigmentation and bioactivity in marine Pseudoalteromonas.</title>
        <authorList>
            <person name="Sonnenschein E.C."/>
            <person name="Bech P.K."/>
        </authorList>
    </citation>
    <scope>NUCLEOTIDE SEQUENCE [LARGE SCALE GENOMIC DNA]</scope>
    <source>
        <strain evidence="2">S2676</strain>
    </source>
</reference>
<dbReference type="RefSeq" id="WP_138550971.1">
    <property type="nucleotide sequence ID" value="NZ_PNCH01000016.1"/>
</dbReference>
<proteinExistence type="predicted"/>
<reference evidence="1 2" key="1">
    <citation type="submission" date="2018-01" db="EMBL/GenBank/DDBJ databases">
        <authorList>
            <person name="Paulsen S."/>
            <person name="Gram L.K."/>
        </authorList>
    </citation>
    <scope>NUCLEOTIDE SEQUENCE [LARGE SCALE GENOMIC DNA]</scope>
    <source>
        <strain evidence="1 2">S2676</strain>
    </source>
</reference>
<sequence length="509" mass="56409">MRHQQVVAQIRVLMQHSLEIEVSELAELDNQADLLGAPLFLDSIDMLQLIADCERHYCIKLYPQRHTLRNCVADLATLIISQLGQTQVAQQHLHRFMASDGSHYDEAELVELLNRVLSFSPELARQSKTEEVQVAQQNAIALMLTVFSLLLSGRTPVLGGNDGLSWQQLSAGIDNGEPATPHCTGLDASLMHRLGSARVGFLTSGSTGKPSLFFKSLHSMWSEAEGICQSLDLSGYALINALISPQHMYGFIWTWLIPIRLNKPVFYQGAQYVDATPCGEISMLNILVPSVWDLLTHEKLTPGSAVISSGAPFGARREAEFATLQKTIPQLGGIEVLGSTETGGIGFRAIAQDSIATFTLFSEVRLRLDDEGTAILRSPYLLSDHPEFVMMDKIALLSDGRIRHLGRKDKVFKYKGKRLSLEEAKQRLQVFFGTAPLKLFFVEDDNDKRGGQLLAFVETQSQQHPCEQALRDAFRDYPVPNIALLPSFPLNQMGKTTLSSLLEVTHAKQ</sequence>
<dbReference type="EMBL" id="PNCI01000010">
    <property type="protein sequence ID" value="TMP30813.1"/>
    <property type="molecule type" value="Genomic_DNA"/>
</dbReference>
<name>A0A5S3WQ19_9GAMM</name>
<dbReference type="Gene3D" id="1.10.1200.10">
    <property type="entry name" value="ACP-like"/>
    <property type="match status" value="1"/>
</dbReference>
<evidence type="ECO:0000313" key="1">
    <source>
        <dbReference type="EMBL" id="TMP30813.1"/>
    </source>
</evidence>
<dbReference type="AlphaFoldDB" id="A0A5S3WQ19"/>
<dbReference type="Gene3D" id="3.40.50.12780">
    <property type="entry name" value="N-terminal domain of ligase-like"/>
    <property type="match status" value="1"/>
</dbReference>
<evidence type="ECO:0000313" key="2">
    <source>
        <dbReference type="Proteomes" id="UP000310249"/>
    </source>
</evidence>
<protein>
    <recommendedName>
        <fullName evidence="3">Acyl-CoA synthetase</fullName>
    </recommendedName>
</protein>
<dbReference type="SUPFAM" id="SSF47336">
    <property type="entry name" value="ACP-like"/>
    <property type="match status" value="1"/>
</dbReference>
<gene>
    <name evidence="1" type="ORF">CWB99_05620</name>
</gene>
<organism evidence="1 2">
    <name type="scientific">Pseudoalteromonas rubra</name>
    <dbReference type="NCBI Taxonomy" id="43658"/>
    <lineage>
        <taxon>Bacteria</taxon>
        <taxon>Pseudomonadati</taxon>
        <taxon>Pseudomonadota</taxon>
        <taxon>Gammaproteobacteria</taxon>
        <taxon>Alteromonadales</taxon>
        <taxon>Pseudoalteromonadaceae</taxon>
        <taxon>Pseudoalteromonas</taxon>
    </lineage>
</organism>